<gene>
    <name evidence="3" type="ORF">NAEGRDRAFT_76241</name>
</gene>
<sequence>MQRPNISQDLESHISSSTSTASFSNSPYVNSEKHPIKSNVNGKSRCNLPTILLLLFILTSLVMIFYFTSKRGVRGEARVFPVTYLDVDFTNSENLKLNRVRGLCKIFLSTYYLFNYNEKSPNYVPPTVIGADGAPEAKYIYETYYIKEIANIDLKDSERDWPIVFIAEKNKWPPNDFIQNMFTKTPEEENMVEKYYYDINGYRVKRNCASANDRIYLNSGLYVGRKRDIRKALSIGLNVKRGEPKERIEDQALFQYIYATNKYPILMDCEKKMFYSPFSACDTIVSEEEKKWSCSIRDGQEETPDSVVYVHSNGGFCYSLCNCFTSMKQKGMFKNLMEQYQDKLSFKSYDINSRKVRSVLMKYACGHFVDEDFALDSCNTQPPA</sequence>
<feature type="region of interest" description="Disordered" evidence="1">
    <location>
        <begin position="1"/>
        <end position="31"/>
    </location>
</feature>
<reference evidence="3 4" key="1">
    <citation type="journal article" date="2010" name="Cell">
        <title>The genome of Naegleria gruberi illuminates early eukaryotic versatility.</title>
        <authorList>
            <person name="Fritz-Laylin L.K."/>
            <person name="Prochnik S.E."/>
            <person name="Ginger M.L."/>
            <person name="Dacks J.B."/>
            <person name="Carpenter M.L."/>
            <person name="Field M.C."/>
            <person name="Kuo A."/>
            <person name="Paredez A."/>
            <person name="Chapman J."/>
            <person name="Pham J."/>
            <person name="Shu S."/>
            <person name="Neupane R."/>
            <person name="Cipriano M."/>
            <person name="Mancuso J."/>
            <person name="Tu H."/>
            <person name="Salamov A."/>
            <person name="Lindquist E."/>
            <person name="Shapiro H."/>
            <person name="Lucas S."/>
            <person name="Grigoriev I.V."/>
            <person name="Cande W.Z."/>
            <person name="Fulton C."/>
            <person name="Rokhsar D.S."/>
            <person name="Dawson S.C."/>
        </authorList>
    </citation>
    <scope>NUCLEOTIDE SEQUENCE [LARGE SCALE GENOMIC DNA]</scope>
    <source>
        <strain evidence="3 4">NEG-M</strain>
    </source>
</reference>
<dbReference type="InParanoid" id="D2W4B1"/>
<dbReference type="KEGG" id="ngr:NAEGRDRAFT_76241"/>
<dbReference type="RefSeq" id="XP_002668835.1">
    <property type="nucleotide sequence ID" value="XM_002668789.1"/>
</dbReference>
<evidence type="ECO:0000256" key="2">
    <source>
        <dbReference type="SAM" id="Phobius"/>
    </source>
</evidence>
<feature type="transmembrane region" description="Helical" evidence="2">
    <location>
        <begin position="48"/>
        <end position="68"/>
    </location>
</feature>
<name>D2W4B1_NAEGR</name>
<organism evidence="4">
    <name type="scientific">Naegleria gruberi</name>
    <name type="common">Amoeba</name>
    <dbReference type="NCBI Taxonomy" id="5762"/>
    <lineage>
        <taxon>Eukaryota</taxon>
        <taxon>Discoba</taxon>
        <taxon>Heterolobosea</taxon>
        <taxon>Tetramitia</taxon>
        <taxon>Eutetramitia</taxon>
        <taxon>Vahlkampfiidae</taxon>
        <taxon>Naegleria</taxon>
    </lineage>
</organism>
<evidence type="ECO:0000313" key="3">
    <source>
        <dbReference type="EMBL" id="EFC36091.1"/>
    </source>
</evidence>
<dbReference type="Proteomes" id="UP000006671">
    <property type="component" value="Unassembled WGS sequence"/>
</dbReference>
<dbReference type="GeneID" id="8859805"/>
<keyword evidence="2" id="KW-1133">Transmembrane helix</keyword>
<evidence type="ECO:0000313" key="4">
    <source>
        <dbReference type="Proteomes" id="UP000006671"/>
    </source>
</evidence>
<dbReference type="CDD" id="cd22997">
    <property type="entry name" value="GT_LH"/>
    <property type="match status" value="1"/>
</dbReference>
<keyword evidence="2" id="KW-0472">Membrane</keyword>
<keyword evidence="4" id="KW-1185">Reference proteome</keyword>
<proteinExistence type="predicted"/>
<protein>
    <submittedName>
        <fullName evidence="3">Predicted protein</fullName>
    </submittedName>
</protein>
<evidence type="ECO:0000256" key="1">
    <source>
        <dbReference type="SAM" id="MobiDB-lite"/>
    </source>
</evidence>
<keyword evidence="2" id="KW-0812">Transmembrane</keyword>
<dbReference type="AlphaFoldDB" id="D2W4B1"/>
<dbReference type="VEuPathDB" id="AmoebaDB:NAEGRDRAFT_76241"/>
<feature type="compositionally biased region" description="Low complexity" evidence="1">
    <location>
        <begin position="13"/>
        <end position="26"/>
    </location>
</feature>
<dbReference type="EMBL" id="GG738945">
    <property type="protein sequence ID" value="EFC36091.1"/>
    <property type="molecule type" value="Genomic_DNA"/>
</dbReference>
<dbReference type="OrthoDB" id="69177at2759"/>
<accession>D2W4B1</accession>